<dbReference type="InterPro" id="IPR012338">
    <property type="entry name" value="Beta-lactam/transpept-like"/>
</dbReference>
<evidence type="ECO:0000256" key="2">
    <source>
        <dbReference type="ARBA" id="ARBA00022729"/>
    </source>
</evidence>
<keyword evidence="14" id="KW-0121">Carboxypeptidase</keyword>
<keyword evidence="4" id="KW-0133">Cell shape</keyword>
<dbReference type="GO" id="GO:0071555">
    <property type="term" value="P:cell wall organization"/>
    <property type="evidence" value="ECO:0007669"/>
    <property type="project" value="UniProtKB-KW"/>
</dbReference>
<evidence type="ECO:0000256" key="8">
    <source>
        <dbReference type="PIRSR" id="PIRSR618044-2"/>
    </source>
</evidence>
<proteinExistence type="inferred from homology"/>
<dbReference type="InterPro" id="IPR001967">
    <property type="entry name" value="Peptidase_S11_N"/>
</dbReference>
<evidence type="ECO:0000256" key="3">
    <source>
        <dbReference type="ARBA" id="ARBA00022801"/>
    </source>
</evidence>
<keyword evidence="14" id="KW-0645">Protease</keyword>
<name>A0A238VVX2_9PSEU</name>
<dbReference type="GO" id="GO:0008360">
    <property type="term" value="P:regulation of cell shape"/>
    <property type="evidence" value="ECO:0007669"/>
    <property type="project" value="UniProtKB-KW"/>
</dbReference>
<dbReference type="InterPro" id="IPR018044">
    <property type="entry name" value="Peptidase_S11"/>
</dbReference>
<evidence type="ECO:0000256" key="6">
    <source>
        <dbReference type="ARBA" id="ARBA00023316"/>
    </source>
</evidence>
<feature type="region of interest" description="Disordered" evidence="10">
    <location>
        <begin position="344"/>
        <end position="371"/>
    </location>
</feature>
<keyword evidence="6" id="KW-0961">Cell wall biogenesis/degradation</keyword>
<dbReference type="Gene3D" id="3.40.710.10">
    <property type="entry name" value="DD-peptidase/beta-lactamase superfamily"/>
    <property type="match status" value="1"/>
</dbReference>
<dbReference type="PRINTS" id="PR00725">
    <property type="entry name" value="DADACBPTASE1"/>
</dbReference>
<dbReference type="SUPFAM" id="SSF56601">
    <property type="entry name" value="beta-lactamase/transpeptidase-like"/>
    <property type="match status" value="1"/>
</dbReference>
<dbReference type="GO" id="GO:0009252">
    <property type="term" value="P:peptidoglycan biosynthetic process"/>
    <property type="evidence" value="ECO:0007669"/>
    <property type="project" value="UniProtKB-KW"/>
</dbReference>
<organism evidence="14 15">
    <name type="scientific">Haloechinothrix alba</name>
    <dbReference type="NCBI Taxonomy" id="664784"/>
    <lineage>
        <taxon>Bacteria</taxon>
        <taxon>Bacillati</taxon>
        <taxon>Actinomycetota</taxon>
        <taxon>Actinomycetes</taxon>
        <taxon>Pseudonocardiales</taxon>
        <taxon>Pseudonocardiaceae</taxon>
        <taxon>Haloechinothrix</taxon>
    </lineage>
</organism>
<feature type="region of interest" description="Disordered" evidence="10">
    <location>
        <begin position="17"/>
        <end position="67"/>
    </location>
</feature>
<dbReference type="Proteomes" id="UP000198348">
    <property type="component" value="Unassembled WGS sequence"/>
</dbReference>
<sequence length="405" mass="41864">MLSSALLTCAIAFGPVAPAAHADPGSPSGPESCANRQAPPSADVPSEEPAPGESAPEPLPVPEEPVGGERMAECGVVLPDGAPDPPEEATASAWMVSDLESGDVLAASDPHGRHRPASLIKVLLAATVIDEVDPDEVVTATEEDVAQVCTCVGLVEGEDYTVEDLLTAALIHSGNDAAHALGNALGGIPEALDAMNTLAERLQAFDTRAATTSGLDGPGMSSSAYDLSVIFRYALGQAPFNEAVRTSTMDFSVEPDEEPVTLYNDNRLLNSYEGFLGGKTGYTNAARHTYLGAAQREHATVAVVLLHAEARPIPVPEQASALLDYGFDLAEGDYDAVGQLASVTRPESEPDVAVQEGAQPPHDDDATSASGAGSALGPVIATVVALLALLGIIALRRENKQVPRR</sequence>
<feature type="domain" description="Peptidase S11 D-alanyl-D-alanine carboxypeptidase A N-terminal" evidence="13">
    <location>
        <begin position="86"/>
        <end position="309"/>
    </location>
</feature>
<evidence type="ECO:0000256" key="10">
    <source>
        <dbReference type="SAM" id="MobiDB-lite"/>
    </source>
</evidence>
<evidence type="ECO:0000313" key="14">
    <source>
        <dbReference type="EMBL" id="SNR37973.1"/>
    </source>
</evidence>
<evidence type="ECO:0000256" key="12">
    <source>
        <dbReference type="SAM" id="SignalP"/>
    </source>
</evidence>
<dbReference type="EMBL" id="FZNW01000004">
    <property type="protein sequence ID" value="SNR37973.1"/>
    <property type="molecule type" value="Genomic_DNA"/>
</dbReference>
<feature type="active site" description="Acyl-ester intermediate" evidence="7">
    <location>
        <position position="118"/>
    </location>
</feature>
<keyword evidence="11" id="KW-0472">Membrane</keyword>
<evidence type="ECO:0000259" key="13">
    <source>
        <dbReference type="Pfam" id="PF00768"/>
    </source>
</evidence>
<keyword evidence="11" id="KW-1133">Transmembrane helix</keyword>
<evidence type="ECO:0000313" key="15">
    <source>
        <dbReference type="Proteomes" id="UP000198348"/>
    </source>
</evidence>
<reference evidence="14 15" key="1">
    <citation type="submission" date="2017-06" db="EMBL/GenBank/DDBJ databases">
        <authorList>
            <person name="Kim H.J."/>
            <person name="Triplett B.A."/>
        </authorList>
    </citation>
    <scope>NUCLEOTIDE SEQUENCE [LARGE SCALE GENOMIC DNA]</scope>
    <source>
        <strain evidence="14 15">DSM 45207</strain>
    </source>
</reference>
<dbReference type="PANTHER" id="PTHR21581">
    <property type="entry name" value="D-ALANYL-D-ALANINE CARBOXYPEPTIDASE"/>
    <property type="match status" value="1"/>
</dbReference>
<evidence type="ECO:0000256" key="4">
    <source>
        <dbReference type="ARBA" id="ARBA00022960"/>
    </source>
</evidence>
<dbReference type="Pfam" id="PF00768">
    <property type="entry name" value="Peptidase_S11"/>
    <property type="match status" value="1"/>
</dbReference>
<keyword evidence="15" id="KW-1185">Reference proteome</keyword>
<feature type="active site" evidence="7">
    <location>
        <position position="173"/>
    </location>
</feature>
<keyword evidence="3" id="KW-0378">Hydrolase</keyword>
<dbReference type="GO" id="GO:0006508">
    <property type="term" value="P:proteolysis"/>
    <property type="evidence" value="ECO:0007669"/>
    <property type="project" value="InterPro"/>
</dbReference>
<keyword evidence="2 12" id="KW-0732">Signal</keyword>
<feature type="chain" id="PRO_5012782721" evidence="12">
    <location>
        <begin position="23"/>
        <end position="405"/>
    </location>
</feature>
<evidence type="ECO:0000256" key="7">
    <source>
        <dbReference type="PIRSR" id="PIRSR618044-1"/>
    </source>
</evidence>
<feature type="signal peptide" evidence="12">
    <location>
        <begin position="1"/>
        <end position="22"/>
    </location>
</feature>
<evidence type="ECO:0000256" key="9">
    <source>
        <dbReference type="RuleBase" id="RU004016"/>
    </source>
</evidence>
<evidence type="ECO:0000256" key="1">
    <source>
        <dbReference type="ARBA" id="ARBA00007164"/>
    </source>
</evidence>
<keyword evidence="5" id="KW-0573">Peptidoglycan synthesis</keyword>
<feature type="active site" description="Proton acceptor" evidence="7">
    <location>
        <position position="121"/>
    </location>
</feature>
<dbReference type="GO" id="GO:0009002">
    <property type="term" value="F:serine-type D-Ala-D-Ala carboxypeptidase activity"/>
    <property type="evidence" value="ECO:0007669"/>
    <property type="project" value="InterPro"/>
</dbReference>
<gene>
    <name evidence="14" type="ORF">SAMN06265360_10487</name>
</gene>
<dbReference type="PANTHER" id="PTHR21581:SF33">
    <property type="entry name" value="D-ALANYL-D-ALANINE CARBOXYPEPTIDASE DACB"/>
    <property type="match status" value="1"/>
</dbReference>
<evidence type="ECO:0000256" key="11">
    <source>
        <dbReference type="SAM" id="Phobius"/>
    </source>
</evidence>
<comment type="similarity">
    <text evidence="1 9">Belongs to the peptidase S11 family.</text>
</comment>
<feature type="binding site" evidence="8">
    <location>
        <position position="279"/>
    </location>
    <ligand>
        <name>substrate</name>
    </ligand>
</feature>
<dbReference type="AlphaFoldDB" id="A0A238VVX2"/>
<feature type="transmembrane region" description="Helical" evidence="11">
    <location>
        <begin position="375"/>
        <end position="395"/>
    </location>
</feature>
<evidence type="ECO:0000256" key="5">
    <source>
        <dbReference type="ARBA" id="ARBA00022984"/>
    </source>
</evidence>
<accession>A0A238VVX2</accession>
<keyword evidence="11" id="KW-0812">Transmembrane</keyword>
<protein>
    <submittedName>
        <fullName evidence="14">D-alanyl-D-alanine carboxypeptidase (Penicillin-binding protein 5/6)</fullName>
    </submittedName>
</protein>
<feature type="compositionally biased region" description="Low complexity" evidence="10">
    <location>
        <begin position="47"/>
        <end position="56"/>
    </location>
</feature>